<dbReference type="PANTHER" id="PTHR43777:SF1">
    <property type="entry name" value="MOLYBDENUM COFACTOR CYTIDYLYLTRANSFERASE"/>
    <property type="match status" value="1"/>
</dbReference>
<evidence type="ECO:0000259" key="2">
    <source>
        <dbReference type="Pfam" id="PF12804"/>
    </source>
</evidence>
<proteinExistence type="predicted"/>
<dbReference type="RefSeq" id="WP_250338511.1">
    <property type="nucleotide sequence ID" value="NZ_CP063231.1"/>
</dbReference>
<organism evidence="3 4">
    <name type="scientific">Luteibacter flocculans</name>
    <dbReference type="NCBI Taxonomy" id="2780091"/>
    <lineage>
        <taxon>Bacteria</taxon>
        <taxon>Pseudomonadati</taxon>
        <taxon>Pseudomonadota</taxon>
        <taxon>Gammaproteobacteria</taxon>
        <taxon>Lysobacterales</taxon>
        <taxon>Rhodanobacteraceae</taxon>
        <taxon>Luteibacter</taxon>
    </lineage>
</organism>
<dbReference type="Gene3D" id="3.90.550.10">
    <property type="entry name" value="Spore Coat Polysaccharide Biosynthesis Protein SpsA, Chain A"/>
    <property type="match status" value="1"/>
</dbReference>
<evidence type="ECO:0000256" key="1">
    <source>
        <dbReference type="ARBA" id="ARBA00022842"/>
    </source>
</evidence>
<keyword evidence="1" id="KW-0460">Magnesium</keyword>
<gene>
    <name evidence="3" type="ORF">IM816_13770</name>
</gene>
<dbReference type="Proteomes" id="UP001056681">
    <property type="component" value="Chromosome"/>
</dbReference>
<keyword evidence="4" id="KW-1185">Reference proteome</keyword>
<evidence type="ECO:0000313" key="3">
    <source>
        <dbReference type="EMBL" id="URL57680.1"/>
    </source>
</evidence>
<dbReference type="InterPro" id="IPR025877">
    <property type="entry name" value="MobA-like_NTP_Trfase"/>
</dbReference>
<reference evidence="3" key="1">
    <citation type="submission" date="2020-10" db="EMBL/GenBank/DDBJ databases">
        <title>Whole-genome sequence of Luteibacter sp. EIF3.</title>
        <authorList>
            <person name="Friedrich I."/>
            <person name="Hertel R."/>
            <person name="Daniel R."/>
        </authorList>
    </citation>
    <scope>NUCLEOTIDE SEQUENCE</scope>
    <source>
        <strain evidence="3">EIF3</strain>
    </source>
</reference>
<protein>
    <submittedName>
        <fullName evidence="3">Nucleotidyltransferase family protein</fullName>
    </submittedName>
</protein>
<dbReference type="EMBL" id="CP063231">
    <property type="protein sequence ID" value="URL57680.1"/>
    <property type="molecule type" value="Genomic_DNA"/>
</dbReference>
<dbReference type="PANTHER" id="PTHR43777">
    <property type="entry name" value="MOLYBDENUM COFACTOR CYTIDYLYLTRANSFERASE"/>
    <property type="match status" value="1"/>
</dbReference>
<accession>A0ABY4SZF1</accession>
<dbReference type="InterPro" id="IPR029044">
    <property type="entry name" value="Nucleotide-diphossugar_trans"/>
</dbReference>
<dbReference type="Pfam" id="PF12804">
    <property type="entry name" value="NTP_transf_3"/>
    <property type="match status" value="1"/>
</dbReference>
<dbReference type="SUPFAM" id="SSF53448">
    <property type="entry name" value="Nucleotide-diphospho-sugar transferases"/>
    <property type="match status" value="1"/>
</dbReference>
<dbReference type="CDD" id="cd04182">
    <property type="entry name" value="GT_2_like_f"/>
    <property type="match status" value="1"/>
</dbReference>
<sequence>MKAPHDAVILAAGGSRRLGRPKQLLTRDGETLVARTARHVLATSPMRTLVVVGAHADAVMAALDTCAVEFVFNPDWETGMASSLRIAAAMLADRQRPVLVTVVDQLALASHHLAALLDAHDGVRDTVTAYGGAQGVPAVLTATTFQRATALQGDEGFRRLWHDTSPHPVRADELADDLDDRDDMRRAIEAGDLDHPA</sequence>
<name>A0ABY4SZF1_9GAMM</name>
<feature type="domain" description="MobA-like NTP transferase" evidence="2">
    <location>
        <begin position="7"/>
        <end position="162"/>
    </location>
</feature>
<evidence type="ECO:0000313" key="4">
    <source>
        <dbReference type="Proteomes" id="UP001056681"/>
    </source>
</evidence>